<reference evidence="2" key="1">
    <citation type="submission" date="2016-10" db="EMBL/GenBank/DDBJ databases">
        <authorList>
            <person name="Varghese N."/>
            <person name="Submissions S."/>
        </authorList>
    </citation>
    <scope>NUCLEOTIDE SEQUENCE [LARGE SCALE GENOMIC DNA]</scope>
    <source>
        <strain evidence="2">DSM 18887</strain>
    </source>
</reference>
<sequence>MLTQRIIKRSIHPILKLVIDNSIPAGAGKQSDAGEAAGCEDDIETVAVLSNN</sequence>
<gene>
    <name evidence="1" type="ORF">SAMN03080615_01125</name>
</gene>
<keyword evidence="2" id="KW-1185">Reference proteome</keyword>
<dbReference type="STRING" id="355243.SAMN03080615_01125"/>
<evidence type="ECO:0000313" key="1">
    <source>
        <dbReference type="EMBL" id="SEQ30306.1"/>
    </source>
</evidence>
<name>A0A1H9EX09_9GAMM</name>
<proteinExistence type="predicted"/>
<evidence type="ECO:0000313" key="2">
    <source>
        <dbReference type="Proteomes" id="UP000198749"/>
    </source>
</evidence>
<protein>
    <submittedName>
        <fullName evidence="1">Uncharacterized protein</fullName>
    </submittedName>
</protein>
<organism evidence="1 2">
    <name type="scientific">Amphritea atlantica</name>
    <dbReference type="NCBI Taxonomy" id="355243"/>
    <lineage>
        <taxon>Bacteria</taxon>
        <taxon>Pseudomonadati</taxon>
        <taxon>Pseudomonadota</taxon>
        <taxon>Gammaproteobacteria</taxon>
        <taxon>Oceanospirillales</taxon>
        <taxon>Oceanospirillaceae</taxon>
        <taxon>Amphritea</taxon>
    </lineage>
</organism>
<accession>A0A1H9EX09</accession>
<dbReference type="EMBL" id="FOGB01000002">
    <property type="protein sequence ID" value="SEQ30306.1"/>
    <property type="molecule type" value="Genomic_DNA"/>
</dbReference>
<dbReference type="AlphaFoldDB" id="A0A1H9EX09"/>
<dbReference type="Proteomes" id="UP000198749">
    <property type="component" value="Unassembled WGS sequence"/>
</dbReference>